<dbReference type="PANTHER" id="PTHR12722:SF0">
    <property type="entry name" value="PROTEIN FAM50A"/>
    <property type="match status" value="1"/>
</dbReference>
<proteinExistence type="predicted"/>
<dbReference type="GO" id="GO:0006325">
    <property type="term" value="P:chromatin organization"/>
    <property type="evidence" value="ECO:0007669"/>
    <property type="project" value="TreeGrafter"/>
</dbReference>
<dbReference type="Proteomes" id="UP000001396">
    <property type="component" value="Unassembled WGS sequence"/>
</dbReference>
<sequence>MAEYKGGSGDGMRIRMMEKQRENEQRELNKLKEKIKEDNKTSVVNINQKFESANDTSNAFKNVGLVSMSEFTSNLKGNDLQQQQQQLQDDNKKRSSSSNSTIQSKKKKQKKVTKNKLSFDVEDDEEDQEQDKEDNKNNDKNNNDDDNSVSNVNNNSSNKNNNKFKLGKDPTVNTEFLPDKEREEQERMEREKLAKQWIEDQDKIKAEVVEITYSYWDGSGHRRVLQCTKGTTIDKFLEMARQEFKELRGVSVDHLLFIKEDLIIPHNYSFYDLIIEKARGKSGPLFKFDVHDDVRLVSDATVEKDETHAGKVVEKSWYEKNKHIFPASRWEVYDPTVARDKYTISDKLSKH</sequence>
<feature type="compositionally biased region" description="Gly residues" evidence="1">
    <location>
        <begin position="1"/>
        <end position="10"/>
    </location>
</feature>
<dbReference type="InterPro" id="IPR048337">
    <property type="entry name" value="FAM50A/XAP5_C"/>
</dbReference>
<dbReference type="GO" id="GO:0005634">
    <property type="term" value="C:nucleus"/>
    <property type="evidence" value="ECO:0007669"/>
    <property type="project" value="InterPro"/>
</dbReference>
<keyword evidence="4" id="KW-1185">Reference proteome</keyword>
<feature type="compositionally biased region" description="Low complexity" evidence="1">
    <location>
        <begin position="75"/>
        <end position="88"/>
    </location>
</feature>
<evidence type="ECO:0000259" key="2">
    <source>
        <dbReference type="Pfam" id="PF04921"/>
    </source>
</evidence>
<feature type="domain" description="FAM50A/XAP5 C-terminal" evidence="2">
    <location>
        <begin position="208"/>
        <end position="343"/>
    </location>
</feature>
<comment type="caution">
    <text evidence="3">The sequence shown here is derived from an EMBL/GenBank/DDBJ whole genome shotgun (WGS) entry which is preliminary data.</text>
</comment>
<gene>
    <name evidence="3" type="ORF">PPL_04868</name>
</gene>
<feature type="region of interest" description="Disordered" evidence="1">
    <location>
        <begin position="75"/>
        <end position="187"/>
    </location>
</feature>
<feature type="compositionally biased region" description="Low complexity" evidence="1">
    <location>
        <begin position="148"/>
        <end position="163"/>
    </location>
</feature>
<feature type="compositionally biased region" description="Basic and acidic residues" evidence="1">
    <location>
        <begin position="177"/>
        <end position="187"/>
    </location>
</feature>
<dbReference type="InParanoid" id="D3B8S5"/>
<evidence type="ECO:0000313" key="4">
    <source>
        <dbReference type="Proteomes" id="UP000001396"/>
    </source>
</evidence>
<dbReference type="STRING" id="670386.D3B8S5"/>
<dbReference type="InterPro" id="IPR007005">
    <property type="entry name" value="XAP5"/>
</dbReference>
<feature type="compositionally biased region" description="Basic and acidic residues" evidence="1">
    <location>
        <begin position="12"/>
        <end position="27"/>
    </location>
</feature>
<feature type="compositionally biased region" description="Basic and acidic residues" evidence="1">
    <location>
        <begin position="133"/>
        <end position="143"/>
    </location>
</feature>
<dbReference type="EMBL" id="ADBJ01000020">
    <property type="protein sequence ID" value="EFA82443.1"/>
    <property type="molecule type" value="Genomic_DNA"/>
</dbReference>
<dbReference type="FunCoup" id="D3B8S5">
    <property type="interactions" value="349"/>
</dbReference>
<evidence type="ECO:0000313" key="3">
    <source>
        <dbReference type="EMBL" id="EFA82443.1"/>
    </source>
</evidence>
<dbReference type="Pfam" id="PF04921">
    <property type="entry name" value="XAP5"/>
    <property type="match status" value="1"/>
</dbReference>
<dbReference type="OMA" id="RIAEDNM"/>
<dbReference type="GeneID" id="31360355"/>
<feature type="region of interest" description="Disordered" evidence="1">
    <location>
        <begin position="1"/>
        <end position="27"/>
    </location>
</feature>
<reference evidence="3 4" key="1">
    <citation type="journal article" date="2011" name="Genome Res.">
        <title>Phylogeny-wide analysis of social amoeba genomes highlights ancient origins for complex intercellular communication.</title>
        <authorList>
            <person name="Heidel A.J."/>
            <person name="Lawal H.M."/>
            <person name="Felder M."/>
            <person name="Schilde C."/>
            <person name="Helps N.R."/>
            <person name="Tunggal B."/>
            <person name="Rivero F."/>
            <person name="John U."/>
            <person name="Schleicher M."/>
            <person name="Eichinger L."/>
            <person name="Platzer M."/>
            <person name="Noegel A.A."/>
            <person name="Schaap P."/>
            <person name="Gloeckner G."/>
        </authorList>
    </citation>
    <scope>NUCLEOTIDE SEQUENCE [LARGE SCALE GENOMIC DNA]</scope>
    <source>
        <strain evidence="4">ATCC 26659 / Pp 5 / PN500</strain>
    </source>
</reference>
<dbReference type="PANTHER" id="PTHR12722">
    <property type="entry name" value="XAP-5 PROTEIN-RELATED"/>
    <property type="match status" value="1"/>
</dbReference>
<feature type="compositionally biased region" description="Basic residues" evidence="1">
    <location>
        <begin position="104"/>
        <end position="114"/>
    </location>
</feature>
<accession>D3B8S5</accession>
<evidence type="ECO:0000256" key="1">
    <source>
        <dbReference type="SAM" id="MobiDB-lite"/>
    </source>
</evidence>
<dbReference type="AlphaFoldDB" id="D3B8S5"/>
<dbReference type="RefSeq" id="XP_020434560.1">
    <property type="nucleotide sequence ID" value="XM_020575765.1"/>
</dbReference>
<name>D3B8S5_HETP5</name>
<protein>
    <submittedName>
        <fullName evidence="3">XAP5 protein</fullName>
    </submittedName>
</protein>
<feature type="compositionally biased region" description="Acidic residues" evidence="1">
    <location>
        <begin position="120"/>
        <end position="132"/>
    </location>
</feature>
<organism evidence="3 4">
    <name type="scientific">Heterostelium pallidum (strain ATCC 26659 / Pp 5 / PN500)</name>
    <name type="common">Cellular slime mold</name>
    <name type="synonym">Polysphondylium pallidum</name>
    <dbReference type="NCBI Taxonomy" id="670386"/>
    <lineage>
        <taxon>Eukaryota</taxon>
        <taxon>Amoebozoa</taxon>
        <taxon>Evosea</taxon>
        <taxon>Eumycetozoa</taxon>
        <taxon>Dictyostelia</taxon>
        <taxon>Acytosteliales</taxon>
        <taxon>Acytosteliaceae</taxon>
        <taxon>Heterostelium</taxon>
    </lineage>
</organism>